<feature type="region of interest" description="Disordered" evidence="1">
    <location>
        <begin position="265"/>
        <end position="307"/>
    </location>
</feature>
<dbReference type="OrthoDB" id="196683at2759"/>
<feature type="domain" description="WW" evidence="2">
    <location>
        <begin position="629"/>
        <end position="658"/>
    </location>
</feature>
<evidence type="ECO:0000256" key="1">
    <source>
        <dbReference type="SAM" id="MobiDB-lite"/>
    </source>
</evidence>
<evidence type="ECO:0000313" key="4">
    <source>
        <dbReference type="Proteomes" id="UP001165122"/>
    </source>
</evidence>
<proteinExistence type="predicted"/>
<feature type="compositionally biased region" description="Polar residues" evidence="1">
    <location>
        <begin position="286"/>
        <end position="295"/>
    </location>
</feature>
<name>A0A9W6ZCX7_9STRA</name>
<feature type="region of interest" description="Disordered" evidence="1">
    <location>
        <begin position="594"/>
        <end position="616"/>
    </location>
</feature>
<evidence type="ECO:0000259" key="2">
    <source>
        <dbReference type="PROSITE" id="PS50020"/>
    </source>
</evidence>
<protein>
    <recommendedName>
        <fullName evidence="2">WW domain-containing protein</fullName>
    </recommendedName>
</protein>
<dbReference type="Proteomes" id="UP001165122">
    <property type="component" value="Unassembled WGS sequence"/>
</dbReference>
<comment type="caution">
    <text evidence="3">The sequence shown here is derived from an EMBL/GenBank/DDBJ whole genome shotgun (WGS) entry which is preliminary data.</text>
</comment>
<dbReference type="InterPro" id="IPR001202">
    <property type="entry name" value="WW_dom"/>
</dbReference>
<gene>
    <name evidence="3" type="ORF">TrLO_g7461</name>
</gene>
<dbReference type="PROSITE" id="PS50096">
    <property type="entry name" value="IQ"/>
    <property type="match status" value="1"/>
</dbReference>
<feature type="compositionally biased region" description="Basic residues" evidence="1">
    <location>
        <begin position="296"/>
        <end position="307"/>
    </location>
</feature>
<accession>A0A9W6ZCX7</accession>
<dbReference type="PROSITE" id="PS50020">
    <property type="entry name" value="WW_DOMAIN_2"/>
    <property type="match status" value="1"/>
</dbReference>
<evidence type="ECO:0000313" key="3">
    <source>
        <dbReference type="EMBL" id="GMH52122.1"/>
    </source>
</evidence>
<sequence>MSLDHQKRLLEIQRKQKEWSTISSEWSRRFSGELNDITPPSSLSNSYTSTSGKKIFFLCDSAKVPVSDIENKKFKLRKRVEKSTLKTTSGLNKSTTSSILPRMSVIHKEDSQTLLSRSFMKPSLKGDSFGPGDSHKRAMENYYHVQDSLPPEPLTGRQMTKAKSIMLYYSNSAPPCMPASASNSKVLMDGVTGAVLPYPLVVDHRTKEEEVEFKSLPVKSLRKNTGEIRKRVIVEGKIRYVDKQREESKRTSSLFDSLISGGTESVGSLSSNSSVVGGSQSNYQSANGSIASSKTGRSRRSTQKKALSKLEIEAGIEEMNNALESLSPKKGASETHKAWGEAGLAIKNHFHLLNNGKKLEKDLYKGENVGRFFKRFVTEGPRRGDGCFEGDGKEIAKLRLESLLHKAKERRRDLEVFGSEKVKKANLEERRILKDLRNRIKREESRLMRSSYWKLKNGKVNRVKDKRNFDSLWEESSEDEKEEVEKPSLPKEELWLSNTNIDIFKEEPKKKPKTPELVYEDRQVITEAMGILEETMMEYVYEFMAVELEEMERLGMIACCIDVQARFRGYIWRRDNFKIINRLQMRAKSRAKKFIKKKEAQEPHPDVGEQHGEGEENAWDDAEHIWIDPDTGEKWNTLQDADGNWYYQNEVTGETRWA</sequence>
<organism evidence="3 4">
    <name type="scientific">Triparma laevis f. longispina</name>
    <dbReference type="NCBI Taxonomy" id="1714387"/>
    <lineage>
        <taxon>Eukaryota</taxon>
        <taxon>Sar</taxon>
        <taxon>Stramenopiles</taxon>
        <taxon>Ochrophyta</taxon>
        <taxon>Bolidophyceae</taxon>
        <taxon>Parmales</taxon>
        <taxon>Triparmaceae</taxon>
        <taxon>Triparma</taxon>
    </lineage>
</organism>
<feature type="compositionally biased region" description="Low complexity" evidence="1">
    <location>
        <begin position="265"/>
        <end position="285"/>
    </location>
</feature>
<dbReference type="AlphaFoldDB" id="A0A9W6ZCX7"/>
<keyword evidence="4" id="KW-1185">Reference proteome</keyword>
<reference evidence="4" key="1">
    <citation type="journal article" date="2023" name="Commun. Biol.">
        <title>Genome analysis of Parmales, the sister group of diatoms, reveals the evolutionary specialization of diatoms from phago-mixotrophs to photoautotrophs.</title>
        <authorList>
            <person name="Ban H."/>
            <person name="Sato S."/>
            <person name="Yoshikawa S."/>
            <person name="Yamada K."/>
            <person name="Nakamura Y."/>
            <person name="Ichinomiya M."/>
            <person name="Sato N."/>
            <person name="Blanc-Mathieu R."/>
            <person name="Endo H."/>
            <person name="Kuwata A."/>
            <person name="Ogata H."/>
        </authorList>
    </citation>
    <scope>NUCLEOTIDE SEQUENCE [LARGE SCALE GENOMIC DNA]</scope>
    <source>
        <strain evidence="4">NIES 3700</strain>
    </source>
</reference>
<dbReference type="EMBL" id="BRXW01000414">
    <property type="protein sequence ID" value="GMH52122.1"/>
    <property type="molecule type" value="Genomic_DNA"/>
</dbReference>
<feature type="compositionally biased region" description="Basic and acidic residues" evidence="1">
    <location>
        <begin position="597"/>
        <end position="614"/>
    </location>
</feature>